<accession>A0ABY4RVH2</accession>
<feature type="domain" description="Glycosyl transferase family 1" evidence="1">
    <location>
        <begin position="181"/>
        <end position="318"/>
    </location>
</feature>
<organism evidence="2 3">
    <name type="scientific">Paenibacillus konkukensis</name>
    <dbReference type="NCBI Taxonomy" id="2020716"/>
    <lineage>
        <taxon>Bacteria</taxon>
        <taxon>Bacillati</taxon>
        <taxon>Bacillota</taxon>
        <taxon>Bacilli</taxon>
        <taxon>Bacillales</taxon>
        <taxon>Paenibacillaceae</taxon>
        <taxon>Paenibacillus</taxon>
    </lineage>
</organism>
<name>A0ABY4RVH2_9BACL</name>
<dbReference type="SUPFAM" id="SSF53756">
    <property type="entry name" value="UDP-Glycosyltransferase/glycogen phosphorylase"/>
    <property type="match status" value="1"/>
</dbReference>
<dbReference type="EC" id="2.4.1.250" evidence="2"/>
<keyword evidence="3" id="KW-1185">Reference proteome</keyword>
<dbReference type="InterPro" id="IPR050194">
    <property type="entry name" value="Glycosyltransferase_grp1"/>
</dbReference>
<reference evidence="2" key="2">
    <citation type="journal article" date="2021" name="J Anim Sci Technol">
        <title>Complete genome sequence of Paenibacillus konkukensis sp. nov. SK3146 as a potential probiotic strain.</title>
        <authorList>
            <person name="Jung H.I."/>
            <person name="Park S."/>
            <person name="Niu K.M."/>
            <person name="Lee S.W."/>
            <person name="Kothari D."/>
            <person name="Yi K.J."/>
            <person name="Kim S.K."/>
        </authorList>
    </citation>
    <scope>NUCLEOTIDE SEQUENCE</scope>
    <source>
        <strain evidence="2">SK3146</strain>
    </source>
</reference>
<dbReference type="Proteomes" id="UP001057134">
    <property type="component" value="Chromosome"/>
</dbReference>
<dbReference type="InterPro" id="IPR001296">
    <property type="entry name" value="Glyco_trans_1"/>
</dbReference>
<dbReference type="GO" id="GO:0102710">
    <property type="term" value="F:D-inositol-3-phosphate glycosyltransferase activity"/>
    <property type="evidence" value="ECO:0007669"/>
    <property type="project" value="UniProtKB-EC"/>
</dbReference>
<dbReference type="CDD" id="cd03801">
    <property type="entry name" value="GT4_PimA-like"/>
    <property type="match status" value="1"/>
</dbReference>
<keyword evidence="2" id="KW-0808">Transferase</keyword>
<proteinExistence type="predicted"/>
<gene>
    <name evidence="2" type="primary">mshA_5</name>
    <name evidence="2" type="ORF">SK3146_05942</name>
</gene>
<keyword evidence="2" id="KW-0328">Glycosyltransferase</keyword>
<dbReference type="RefSeq" id="WP_249862169.1">
    <property type="nucleotide sequence ID" value="NZ_CP027059.1"/>
</dbReference>
<dbReference type="Gene3D" id="3.40.50.2000">
    <property type="entry name" value="Glycogen Phosphorylase B"/>
    <property type="match status" value="2"/>
</dbReference>
<evidence type="ECO:0000313" key="3">
    <source>
        <dbReference type="Proteomes" id="UP001057134"/>
    </source>
</evidence>
<dbReference type="Pfam" id="PF00534">
    <property type="entry name" value="Glycos_transf_1"/>
    <property type="match status" value="1"/>
</dbReference>
<dbReference type="PANTHER" id="PTHR45947">
    <property type="entry name" value="SULFOQUINOVOSYL TRANSFERASE SQD2"/>
    <property type="match status" value="1"/>
</dbReference>
<reference evidence="2" key="1">
    <citation type="submission" date="2018-02" db="EMBL/GenBank/DDBJ databases">
        <authorList>
            <person name="Kim S.-K."/>
            <person name="Jung H.-I."/>
            <person name="Lee S.-W."/>
        </authorList>
    </citation>
    <scope>NUCLEOTIDE SEQUENCE</scope>
    <source>
        <strain evidence="2">SK3146</strain>
    </source>
</reference>
<dbReference type="EMBL" id="CP027059">
    <property type="protein sequence ID" value="UQZ86649.1"/>
    <property type="molecule type" value="Genomic_DNA"/>
</dbReference>
<evidence type="ECO:0000313" key="2">
    <source>
        <dbReference type="EMBL" id="UQZ86649.1"/>
    </source>
</evidence>
<evidence type="ECO:0000259" key="1">
    <source>
        <dbReference type="Pfam" id="PF00534"/>
    </source>
</evidence>
<dbReference type="PANTHER" id="PTHR45947:SF3">
    <property type="entry name" value="SULFOQUINOVOSYL TRANSFERASE SQD2"/>
    <property type="match status" value="1"/>
</dbReference>
<protein>
    <submittedName>
        <fullName evidence="2">D-inositol-3-phosphate glycosyltransferase</fullName>
        <ecNumber evidence="2">2.4.1.250</ecNumber>
    </submittedName>
</protein>
<sequence length="344" mass="38960">MRFAFAIMTLTKGGAQRMLVEIMQGLIRKGHEVTVVMPSAGIIDFALNARLIRTAGDTMTEHDFPYADVLVSNFYTTVEAVQRASEQGKGIHMRLSLCYEPLFLPDQAVSFPTYQMTPNLLVLSRYQQELVYLNHGVEAKVIPIGVSKIFRPYSIRDHGGPLQIGAVIRKPDGGDAWHRQQEALISHMLFVKAQRPQVELNLIGPPRDVFTSPALMKLRETGQFRFYTPASDAELCYHYNQMHIFVTSSVHEACPLPALEAMKCGTPLAAVYSGGNMEYCRHEHNCLLSYATDNRLGEDIIRLVDDSGLRRRLASNGLKEAEKWTWERSVELFERAAFEYMCRR</sequence>